<gene>
    <name evidence="7" type="primary">OXR1</name>
    <name evidence="7" type="ORF">MVES_002542</name>
</gene>
<name>A0A2N1JB26_9BASI</name>
<keyword evidence="3" id="KW-0496">Mitochondrion</keyword>
<dbReference type="Pfam" id="PF07534">
    <property type="entry name" value="TLD"/>
    <property type="match status" value="1"/>
</dbReference>
<evidence type="ECO:0000256" key="5">
    <source>
        <dbReference type="SAM" id="MobiDB-lite"/>
    </source>
</evidence>
<dbReference type="OrthoDB" id="26679at2759"/>
<dbReference type="AlphaFoldDB" id="A0A2N1JB26"/>
<dbReference type="PANTHER" id="PTHR23354:SF62">
    <property type="entry name" value="MUSTARD, ISOFORM V"/>
    <property type="match status" value="1"/>
</dbReference>
<evidence type="ECO:0000256" key="1">
    <source>
        <dbReference type="ARBA" id="ARBA00004173"/>
    </source>
</evidence>
<evidence type="ECO:0000256" key="3">
    <source>
        <dbReference type="ARBA" id="ARBA00023128"/>
    </source>
</evidence>
<dbReference type="GO" id="GO:0005634">
    <property type="term" value="C:nucleus"/>
    <property type="evidence" value="ECO:0007669"/>
    <property type="project" value="TreeGrafter"/>
</dbReference>
<keyword evidence="8" id="KW-1185">Reference proteome</keyword>
<reference evidence="7 8" key="1">
    <citation type="submission" date="2017-10" db="EMBL/GenBank/DDBJ databases">
        <title>A novel species of cold-tolerant Malassezia isolated from bats.</title>
        <authorList>
            <person name="Lorch J.M."/>
            <person name="Palmer J.M."/>
            <person name="Vanderwolf K.J."/>
            <person name="Schmidt K.Z."/>
            <person name="Verant M.L."/>
            <person name="Weller T.J."/>
            <person name="Blehert D.S."/>
        </authorList>
    </citation>
    <scope>NUCLEOTIDE SEQUENCE [LARGE SCALE GENOMIC DNA]</scope>
    <source>
        <strain evidence="7 8">NWHC:44797-103</strain>
    </source>
</reference>
<dbReference type="Proteomes" id="UP000232875">
    <property type="component" value="Unassembled WGS sequence"/>
</dbReference>
<feature type="region of interest" description="Disordered" evidence="5">
    <location>
        <begin position="1"/>
        <end position="31"/>
    </location>
</feature>
<evidence type="ECO:0000259" key="6">
    <source>
        <dbReference type="PROSITE" id="PS51886"/>
    </source>
</evidence>
<dbReference type="GeneID" id="80902199"/>
<evidence type="ECO:0000313" key="8">
    <source>
        <dbReference type="Proteomes" id="UP000232875"/>
    </source>
</evidence>
<comment type="similarity">
    <text evidence="2">Belongs to the OXR1 family.</text>
</comment>
<dbReference type="RefSeq" id="XP_056063490.1">
    <property type="nucleotide sequence ID" value="XM_056207515.1"/>
</dbReference>
<proteinExistence type="inferred from homology"/>
<dbReference type="PROSITE" id="PS51886">
    <property type="entry name" value="TLDC"/>
    <property type="match status" value="1"/>
</dbReference>
<dbReference type="PANTHER" id="PTHR23354">
    <property type="entry name" value="NUCLEOLAR PROTEIN 7/ESTROGEN RECEPTOR COACTIVATOR-RELATED"/>
    <property type="match status" value="1"/>
</dbReference>
<dbReference type="GO" id="GO:0006979">
    <property type="term" value="P:response to oxidative stress"/>
    <property type="evidence" value="ECO:0007669"/>
    <property type="project" value="TreeGrafter"/>
</dbReference>
<organism evidence="7 8">
    <name type="scientific">Malassezia vespertilionis</name>
    <dbReference type="NCBI Taxonomy" id="2020962"/>
    <lineage>
        <taxon>Eukaryota</taxon>
        <taxon>Fungi</taxon>
        <taxon>Dikarya</taxon>
        <taxon>Basidiomycota</taxon>
        <taxon>Ustilaginomycotina</taxon>
        <taxon>Malasseziomycetes</taxon>
        <taxon>Malasseziales</taxon>
        <taxon>Malasseziaceae</taxon>
        <taxon>Malassezia</taxon>
    </lineage>
</organism>
<evidence type="ECO:0000313" key="7">
    <source>
        <dbReference type="EMBL" id="PKI83749.1"/>
    </source>
</evidence>
<dbReference type="STRING" id="2020962.A0A2N1JB26"/>
<dbReference type="InterPro" id="IPR006571">
    <property type="entry name" value="TLDc_dom"/>
</dbReference>
<evidence type="ECO:0000256" key="2">
    <source>
        <dbReference type="ARBA" id="ARBA00009540"/>
    </source>
</evidence>
<sequence length="434" mass="47238">MASGRQGHARDDSFGEFVSPDTPPSDARGIIDLREVERQLDAKREAEATRSEATAMAAIDPSLSMAAEPITAPTQLTEEPQPIEPSASGRRLWGGALWSKLASLGALEKAGKASSALPRASVERRARTIETIPGAPGFDPSVAPRWNTGAWFLSGTEERRREQKPIPVTLRGRREDTSIVCDEWRASRIQALLPRRLRLGKSWQLLYSLDQDGSSLGTLYDLVQTATDSNYRRGMGGEQWLRGSSTAAQQAMLGTKKSVGTGVALPDAGIVISVRDAHGNVFGAFVNEPLKIAPHYYGNGECFLWKTVRRRLPCPPSELTEPDLHPDMAVEVFRWTGKNDYMVLSEADYFSVGGGDGRYGLWLDAALERGLSARCPAFNNHVLCNNVESDAVHATDSDGVPTGNLLGNALHHEPIPDMARFTCMGVEVWAVGMD</sequence>
<protein>
    <recommendedName>
        <fullName evidence="4">Oxidation resistance protein 1</fullName>
    </recommendedName>
</protein>
<feature type="domain" description="TLDc" evidence="6">
    <location>
        <begin position="178"/>
        <end position="432"/>
    </location>
</feature>
<dbReference type="EMBL" id="KZ454991">
    <property type="protein sequence ID" value="PKI83749.1"/>
    <property type="molecule type" value="Genomic_DNA"/>
</dbReference>
<comment type="subcellular location">
    <subcellularLocation>
        <location evidence="1">Mitochondrion</location>
    </subcellularLocation>
</comment>
<dbReference type="SMART" id="SM00584">
    <property type="entry name" value="TLDc"/>
    <property type="match status" value="1"/>
</dbReference>
<evidence type="ECO:0000256" key="4">
    <source>
        <dbReference type="ARBA" id="ARBA00040604"/>
    </source>
</evidence>
<accession>A0A2N1JB26</accession>
<dbReference type="GO" id="GO:0005739">
    <property type="term" value="C:mitochondrion"/>
    <property type="evidence" value="ECO:0007669"/>
    <property type="project" value="UniProtKB-SubCell"/>
</dbReference>